<reference evidence="2 3" key="1">
    <citation type="journal article" date="2015" name="Genome Biol. Evol.">
        <title>Comparative Genomics of a Bacterivorous Green Alga Reveals Evolutionary Causalities and Consequences of Phago-Mixotrophic Mode of Nutrition.</title>
        <authorList>
            <person name="Burns J.A."/>
            <person name="Paasch A."/>
            <person name="Narechania A."/>
            <person name="Kim E."/>
        </authorList>
    </citation>
    <scope>NUCLEOTIDE SEQUENCE [LARGE SCALE GENOMIC DNA]</scope>
    <source>
        <strain evidence="2 3">PLY_AMNH</strain>
    </source>
</reference>
<keyword evidence="3" id="KW-1185">Reference proteome</keyword>
<gene>
    <name evidence="2" type="ORF">CYMTET_39195</name>
</gene>
<proteinExistence type="predicted"/>
<name>A0AAE0CAL4_9CHLO</name>
<evidence type="ECO:0000313" key="3">
    <source>
        <dbReference type="Proteomes" id="UP001190700"/>
    </source>
</evidence>
<keyword evidence="1" id="KW-0472">Membrane</keyword>
<dbReference type="AlphaFoldDB" id="A0AAE0CAL4"/>
<accession>A0AAE0CAL4</accession>
<protein>
    <submittedName>
        <fullName evidence="2">Uncharacterized protein</fullName>
    </submittedName>
</protein>
<dbReference type="EMBL" id="LGRX02026023">
    <property type="protein sequence ID" value="KAK3251477.1"/>
    <property type="molecule type" value="Genomic_DNA"/>
</dbReference>
<dbReference type="Proteomes" id="UP001190700">
    <property type="component" value="Unassembled WGS sequence"/>
</dbReference>
<evidence type="ECO:0000313" key="2">
    <source>
        <dbReference type="EMBL" id="KAK3251477.1"/>
    </source>
</evidence>
<evidence type="ECO:0000256" key="1">
    <source>
        <dbReference type="SAM" id="Phobius"/>
    </source>
</evidence>
<keyword evidence="1" id="KW-1133">Transmembrane helix</keyword>
<comment type="caution">
    <text evidence="2">The sequence shown here is derived from an EMBL/GenBank/DDBJ whole genome shotgun (WGS) entry which is preliminary data.</text>
</comment>
<keyword evidence="1" id="KW-0812">Transmembrane</keyword>
<feature type="transmembrane region" description="Helical" evidence="1">
    <location>
        <begin position="7"/>
        <end position="25"/>
    </location>
</feature>
<organism evidence="2 3">
    <name type="scientific">Cymbomonas tetramitiformis</name>
    <dbReference type="NCBI Taxonomy" id="36881"/>
    <lineage>
        <taxon>Eukaryota</taxon>
        <taxon>Viridiplantae</taxon>
        <taxon>Chlorophyta</taxon>
        <taxon>Pyramimonadophyceae</taxon>
        <taxon>Pyramimonadales</taxon>
        <taxon>Pyramimonadaceae</taxon>
        <taxon>Cymbomonas</taxon>
    </lineage>
</organism>
<sequence length="279" mass="32450">MFYDYRACFAHAITICVAFRLLWWWHRMIDEGIAMPASAGNRFTEALMHAHMPQKYNMAWAASAWVPEHWNNESQYAQWWRARRDDRSMDTLLHSYVVGNADVADRYRSVALLHYRCSDVPFVANPHYKVQPPQYAIWVARQLQAWNVTRVLPVLCTHHMPSRHPWSVRWAARTKCPAMLKDYLVRMRETAPKLKFLPTRCLGEKETLIAARHASATAQLMLSSFTFIAAAARPDGRFLTPSLGFSGCKPNNVSLSKSENDRLHALQRQLHWRMWVPTK</sequence>